<protein>
    <recommendedName>
        <fullName evidence="4">Gustatory receptor</fullName>
    </recommendedName>
</protein>
<accession>A0ABD0SJR8</accession>
<proteinExistence type="predicted"/>
<keyword evidence="1" id="KW-0812">Transmembrane</keyword>
<reference evidence="2 3" key="1">
    <citation type="submission" date="2024-06" db="EMBL/GenBank/DDBJ databases">
        <title>A chromosome-level genome assembly of beet webworm, Loxostege sticticalis.</title>
        <authorList>
            <person name="Zhang Y."/>
        </authorList>
    </citation>
    <scope>NUCLEOTIDE SEQUENCE [LARGE SCALE GENOMIC DNA]</scope>
    <source>
        <strain evidence="2">AQ028</strain>
        <tissue evidence="2">Male pupae</tissue>
    </source>
</reference>
<sequence length="299" mass="35208">MNIIIAFITSVYRLIYLKYFLTYRGCFELSCEIELRFSFLIELTLYIVDLSYMFKYGGHIYLNYFAVYDQIDEILGTTYNSIIKAKLIRITVCLTTISVMYLSVVSTYWFFFVGFEDIIFKVAFGIGFVINAKHSLTLIELCANIMQIEYRLKSIKEKLQDFYCFAGDRLDKLNTVRVIHWMYFSKNKGGSKNMVNPSTMFVSKQFCDIIGLKKCYLLLLEQKKYINQLFGVRNLEVEFAAVIIISVLFTFDLATHLFSVVYRCEKVYERRNDIINILDHLLVEKKISKYFNIVRNCIV</sequence>
<keyword evidence="1" id="KW-1133">Transmembrane helix</keyword>
<keyword evidence="1" id="KW-0472">Membrane</keyword>
<dbReference type="AlphaFoldDB" id="A0ABD0SJR8"/>
<evidence type="ECO:0000313" key="2">
    <source>
        <dbReference type="EMBL" id="KAL0820078.1"/>
    </source>
</evidence>
<evidence type="ECO:0000313" key="3">
    <source>
        <dbReference type="Proteomes" id="UP001549921"/>
    </source>
</evidence>
<evidence type="ECO:0000256" key="1">
    <source>
        <dbReference type="SAM" id="Phobius"/>
    </source>
</evidence>
<name>A0ABD0SJR8_LOXSC</name>
<evidence type="ECO:0008006" key="4">
    <source>
        <dbReference type="Google" id="ProtNLM"/>
    </source>
</evidence>
<dbReference type="EMBL" id="JBEDNZ010000019">
    <property type="protein sequence ID" value="KAL0820078.1"/>
    <property type="molecule type" value="Genomic_DNA"/>
</dbReference>
<gene>
    <name evidence="2" type="ORF">ABMA28_006023</name>
</gene>
<dbReference type="Proteomes" id="UP001549921">
    <property type="component" value="Unassembled WGS sequence"/>
</dbReference>
<feature type="transmembrane region" description="Helical" evidence="1">
    <location>
        <begin position="87"/>
        <end position="111"/>
    </location>
</feature>
<feature type="transmembrane region" description="Helical" evidence="1">
    <location>
        <begin position="239"/>
        <end position="262"/>
    </location>
</feature>
<organism evidence="2 3">
    <name type="scientific">Loxostege sticticalis</name>
    <name type="common">Beet webworm moth</name>
    <dbReference type="NCBI Taxonomy" id="481309"/>
    <lineage>
        <taxon>Eukaryota</taxon>
        <taxon>Metazoa</taxon>
        <taxon>Ecdysozoa</taxon>
        <taxon>Arthropoda</taxon>
        <taxon>Hexapoda</taxon>
        <taxon>Insecta</taxon>
        <taxon>Pterygota</taxon>
        <taxon>Neoptera</taxon>
        <taxon>Endopterygota</taxon>
        <taxon>Lepidoptera</taxon>
        <taxon>Glossata</taxon>
        <taxon>Ditrysia</taxon>
        <taxon>Pyraloidea</taxon>
        <taxon>Crambidae</taxon>
        <taxon>Pyraustinae</taxon>
        <taxon>Loxostege</taxon>
    </lineage>
</organism>
<comment type="caution">
    <text evidence="2">The sequence shown here is derived from an EMBL/GenBank/DDBJ whole genome shotgun (WGS) entry which is preliminary data.</text>
</comment>